<gene>
    <name evidence="7" type="ORF">JK634_06360</name>
</gene>
<dbReference type="EMBL" id="JAESWA010000019">
    <property type="protein sequence ID" value="MBL4931422.1"/>
    <property type="molecule type" value="Genomic_DNA"/>
</dbReference>
<evidence type="ECO:0000259" key="5">
    <source>
        <dbReference type="Pfam" id="PF04055"/>
    </source>
</evidence>
<dbReference type="SUPFAM" id="SSF102114">
    <property type="entry name" value="Radical SAM enzymes"/>
    <property type="match status" value="1"/>
</dbReference>
<evidence type="ECO:0000259" key="6">
    <source>
        <dbReference type="Pfam" id="PF13186"/>
    </source>
</evidence>
<protein>
    <submittedName>
        <fullName evidence="7">Radical SAM protein</fullName>
    </submittedName>
</protein>
<reference evidence="7" key="1">
    <citation type="submission" date="2021-01" db="EMBL/GenBank/DDBJ databases">
        <title>Genome public.</title>
        <authorList>
            <person name="Liu C."/>
            <person name="Sun Q."/>
        </authorList>
    </citation>
    <scope>NUCLEOTIDE SEQUENCE</scope>
    <source>
        <strain evidence="7">YIM B02565</strain>
    </source>
</reference>
<keyword evidence="2" id="KW-0479">Metal-binding</keyword>
<dbReference type="CDD" id="cd21128">
    <property type="entry name" value="SPASM_rSAM"/>
    <property type="match status" value="1"/>
</dbReference>
<proteinExistence type="predicted"/>
<name>A0A937K396_9CLOT</name>
<dbReference type="InterPro" id="IPR023885">
    <property type="entry name" value="4Fe4S-binding_SPASM_dom"/>
</dbReference>
<dbReference type="Proteomes" id="UP000623681">
    <property type="component" value="Unassembled WGS sequence"/>
</dbReference>
<evidence type="ECO:0000256" key="4">
    <source>
        <dbReference type="ARBA" id="ARBA00023014"/>
    </source>
</evidence>
<organism evidence="7 8">
    <name type="scientific">Clostridium paridis</name>
    <dbReference type="NCBI Taxonomy" id="2803863"/>
    <lineage>
        <taxon>Bacteria</taxon>
        <taxon>Bacillati</taxon>
        <taxon>Bacillota</taxon>
        <taxon>Clostridia</taxon>
        <taxon>Eubacteriales</taxon>
        <taxon>Clostridiaceae</taxon>
        <taxon>Clostridium</taxon>
    </lineage>
</organism>
<accession>A0A937K396</accession>
<keyword evidence="4" id="KW-0411">Iron-sulfur</keyword>
<sequence>MKSLKETFETIGIKQVLNYIEKDPEKNIPKVLNWVEKLDKGDIYHGAYETIREGISDPNSNWNTLIKSFYTDINPSVRKKIFVNFIVKSAILGTERRESLKAKYDCNIPWAILMDPTSACNLKCIGCWASEYGNKLSMDINTLDKIICQGKELGIYMYIYSGGEPLVRKKDIISLCEKHDDCIFLAFTNGTLIDEDFSNEMLRVCNFIPAISVEGFEAETDMRRGIGTYKAVIDAMNLLKAKELPFGFSTCYHSKNTDVVGSEEYLDLMIEKGAKFGWYFTYMPVGINSPTDLMVSNTQREFMYNRIRKFREEKPVFTMDFWNDGEYVDGCIAGGKCYMHINANGDVEPCAFIHYSNINIKESSLLDSLKSPLFMEYRKNQPFNSNHLRPCPLLDNPDYLKEMVNNSKAKSTDLMEPENVDFLTSKCTETSKRWALTSDELWKTSQIKKCEKCNRCS</sequence>
<keyword evidence="1" id="KW-0949">S-adenosyl-L-methionine</keyword>
<dbReference type="Pfam" id="PF04055">
    <property type="entry name" value="Radical_SAM"/>
    <property type="match status" value="1"/>
</dbReference>
<comment type="caution">
    <text evidence="7">The sequence shown here is derived from an EMBL/GenBank/DDBJ whole genome shotgun (WGS) entry which is preliminary data.</text>
</comment>
<dbReference type="InterPro" id="IPR058240">
    <property type="entry name" value="rSAM_sf"/>
</dbReference>
<keyword evidence="3" id="KW-0408">Iron</keyword>
<feature type="domain" description="4Fe4S-binding SPASM" evidence="6">
    <location>
        <begin position="331"/>
        <end position="382"/>
    </location>
</feature>
<dbReference type="PANTHER" id="PTHR43524:SF1">
    <property type="entry name" value="RADICAL SAM SUPERFAMILY PROTEIN"/>
    <property type="match status" value="1"/>
</dbReference>
<keyword evidence="8" id="KW-1185">Reference proteome</keyword>
<feature type="domain" description="Radical SAM core" evidence="5">
    <location>
        <begin position="116"/>
        <end position="247"/>
    </location>
</feature>
<dbReference type="GO" id="GO:0046872">
    <property type="term" value="F:metal ion binding"/>
    <property type="evidence" value="ECO:0007669"/>
    <property type="project" value="UniProtKB-KW"/>
</dbReference>
<dbReference type="GO" id="GO:0003824">
    <property type="term" value="F:catalytic activity"/>
    <property type="evidence" value="ECO:0007669"/>
    <property type="project" value="InterPro"/>
</dbReference>
<dbReference type="InterPro" id="IPR013785">
    <property type="entry name" value="Aldolase_TIM"/>
</dbReference>
<dbReference type="AlphaFoldDB" id="A0A937K396"/>
<evidence type="ECO:0000256" key="3">
    <source>
        <dbReference type="ARBA" id="ARBA00023004"/>
    </source>
</evidence>
<dbReference type="InterPro" id="IPR007197">
    <property type="entry name" value="rSAM"/>
</dbReference>
<dbReference type="Pfam" id="PF13186">
    <property type="entry name" value="SPASM"/>
    <property type="match status" value="1"/>
</dbReference>
<dbReference type="PANTHER" id="PTHR43524">
    <property type="entry name" value="RADICAL SAM SUPERFAMILY PROTEIN"/>
    <property type="match status" value="1"/>
</dbReference>
<evidence type="ECO:0000256" key="2">
    <source>
        <dbReference type="ARBA" id="ARBA00022723"/>
    </source>
</evidence>
<evidence type="ECO:0000313" key="7">
    <source>
        <dbReference type="EMBL" id="MBL4931422.1"/>
    </source>
</evidence>
<dbReference type="SFLD" id="SFLDS00029">
    <property type="entry name" value="Radical_SAM"/>
    <property type="match status" value="1"/>
</dbReference>
<dbReference type="RefSeq" id="WP_202766802.1">
    <property type="nucleotide sequence ID" value="NZ_JAESWA010000019.1"/>
</dbReference>
<dbReference type="SFLD" id="SFLDG01067">
    <property type="entry name" value="SPASM/twitch_domain_containing"/>
    <property type="match status" value="1"/>
</dbReference>
<dbReference type="CDD" id="cd01335">
    <property type="entry name" value="Radical_SAM"/>
    <property type="match status" value="1"/>
</dbReference>
<dbReference type="Gene3D" id="3.20.20.70">
    <property type="entry name" value="Aldolase class I"/>
    <property type="match status" value="1"/>
</dbReference>
<evidence type="ECO:0000313" key="8">
    <source>
        <dbReference type="Proteomes" id="UP000623681"/>
    </source>
</evidence>
<dbReference type="GO" id="GO:0051536">
    <property type="term" value="F:iron-sulfur cluster binding"/>
    <property type="evidence" value="ECO:0007669"/>
    <property type="project" value="UniProtKB-KW"/>
</dbReference>
<evidence type="ECO:0000256" key="1">
    <source>
        <dbReference type="ARBA" id="ARBA00022691"/>
    </source>
</evidence>